<sequence length="196" mass="22617">MITSKNIHINLWINKDYHHMKSHITLTYEPLNLDYYVSQASDPSCGAISVFIGTTRDNFDGKRVVRLEYEAYAPMAERKINKIIEEASKLWPLHSAIVAHRLGHVPTTEASIIIVCSSSHRTESLMAVSYIIDHLKAEVPIWKKEIYEDSGAWKANKEWRHPMDIQNRTLAQNIENLESEYKDREKVDDIGPSLNR</sequence>
<dbReference type="GO" id="GO:1990140">
    <property type="term" value="C:molybdopterin synthase complex"/>
    <property type="evidence" value="ECO:0007669"/>
    <property type="project" value="UniProtKB-UniRule"/>
</dbReference>
<dbReference type="Proteomes" id="UP001162131">
    <property type="component" value="Unassembled WGS sequence"/>
</dbReference>
<dbReference type="InterPro" id="IPR028888">
    <property type="entry name" value="MOCS2B_euk"/>
</dbReference>
<evidence type="ECO:0000313" key="5">
    <source>
        <dbReference type="EMBL" id="CAG9328298.1"/>
    </source>
</evidence>
<feature type="binding site" evidence="4">
    <location>
        <position position="136"/>
    </location>
    <ligand>
        <name>substrate</name>
    </ligand>
</feature>
<evidence type="ECO:0000256" key="4">
    <source>
        <dbReference type="HAMAP-Rule" id="MF_03052"/>
    </source>
</evidence>
<dbReference type="SUPFAM" id="SSF54690">
    <property type="entry name" value="Molybdopterin synthase subunit MoaE"/>
    <property type="match status" value="1"/>
</dbReference>
<keyword evidence="1 4" id="KW-0963">Cytoplasm</keyword>
<dbReference type="Gene3D" id="3.90.1170.40">
    <property type="entry name" value="Molybdopterin biosynthesis MoaE subunit"/>
    <property type="match status" value="1"/>
</dbReference>
<protein>
    <recommendedName>
        <fullName evidence="4">Molybdopterin synthase catalytic subunit</fullName>
        <ecNumber evidence="4">2.8.1.12</ecNumber>
    </recommendedName>
    <alternativeName>
        <fullName evidence="4">Molybdenum cofactor synthesis protein 2 large subunit</fullName>
    </alternativeName>
    <alternativeName>
        <fullName evidence="4">Molybdenum cofactor synthesis protein 2B</fullName>
        <shortName evidence="4">MOCS2B</shortName>
    </alternativeName>
</protein>
<feature type="binding site" evidence="4">
    <location>
        <begin position="120"/>
        <end position="121"/>
    </location>
    <ligand>
        <name>substrate</name>
    </ligand>
</feature>
<comment type="similarity">
    <text evidence="4">Belongs to the MoaE family. MOCS2B subfamily.</text>
</comment>
<name>A0AAU9JUT3_9CILI</name>
<comment type="catalytic activity">
    <reaction evidence="4">
        <text>2 [molybdopterin-synthase sulfur-carrier protein]-C-terminal-Gly-aminoethanethioate + cyclic pyranopterin phosphate + H2O = molybdopterin + 2 [molybdopterin-synthase sulfur-carrier protein]-C-terminal Gly-Gly + 2 H(+)</text>
        <dbReference type="Rhea" id="RHEA:26333"/>
        <dbReference type="Rhea" id="RHEA-COMP:12202"/>
        <dbReference type="Rhea" id="RHEA-COMP:19907"/>
        <dbReference type="ChEBI" id="CHEBI:15377"/>
        <dbReference type="ChEBI" id="CHEBI:15378"/>
        <dbReference type="ChEBI" id="CHEBI:58698"/>
        <dbReference type="ChEBI" id="CHEBI:59648"/>
        <dbReference type="ChEBI" id="CHEBI:90778"/>
        <dbReference type="ChEBI" id="CHEBI:232372"/>
        <dbReference type="EC" id="2.8.1.12"/>
    </reaction>
</comment>
<dbReference type="InterPro" id="IPR003448">
    <property type="entry name" value="Mopterin_biosynth_MoaE"/>
</dbReference>
<dbReference type="EMBL" id="CAJZBQ010000045">
    <property type="protein sequence ID" value="CAG9328298.1"/>
    <property type="molecule type" value="Genomic_DNA"/>
</dbReference>
<evidence type="ECO:0000256" key="1">
    <source>
        <dbReference type="ARBA" id="ARBA00022490"/>
    </source>
</evidence>
<dbReference type="AlphaFoldDB" id="A0AAU9JUT3"/>
<gene>
    <name evidence="5" type="ORF">BSTOLATCC_MIC45753</name>
</gene>
<accession>A0AAU9JUT3</accession>
<dbReference type="FunFam" id="3.90.1170.40:FF:000002">
    <property type="entry name" value="Molybdopterin synthase catalytic subunit"/>
    <property type="match status" value="1"/>
</dbReference>
<comment type="pathway">
    <text evidence="4">Cofactor biosynthesis; molybdopterin biosynthesis.</text>
</comment>
<evidence type="ECO:0000256" key="2">
    <source>
        <dbReference type="ARBA" id="ARBA00022679"/>
    </source>
</evidence>
<comment type="subunit">
    <text evidence="4">Heterotetramer; composed of 2 small (MOCS2A) and 2 large (MOCS2B) subunits.</text>
</comment>
<dbReference type="GO" id="GO:0006777">
    <property type="term" value="P:Mo-molybdopterin cofactor biosynthetic process"/>
    <property type="evidence" value="ECO:0007669"/>
    <property type="project" value="UniProtKB-UniRule"/>
</dbReference>
<comment type="function">
    <text evidence="4">Catalytic subunit of the molybdopterin synthase complex, a complex that catalyzes the conversion of precursor Z into molybdopterin. Acts by mediating the incorporation of 2 sulfur atoms from thiocarboxylated MOCS2A into precursor Z to generate a dithiolene group.</text>
</comment>
<keyword evidence="6" id="KW-1185">Reference proteome</keyword>
<evidence type="ECO:0000313" key="6">
    <source>
        <dbReference type="Proteomes" id="UP001162131"/>
    </source>
</evidence>
<evidence type="ECO:0000256" key="3">
    <source>
        <dbReference type="ARBA" id="ARBA00023150"/>
    </source>
</evidence>
<dbReference type="CDD" id="cd00756">
    <property type="entry name" value="MoaE"/>
    <property type="match status" value="1"/>
</dbReference>
<keyword evidence="2 4" id="KW-0808">Transferase</keyword>
<feature type="binding site" evidence="4">
    <location>
        <begin position="143"/>
        <end position="145"/>
    </location>
    <ligand>
        <name>substrate</name>
    </ligand>
</feature>
<comment type="caution">
    <text evidence="5">The sequence shown here is derived from an EMBL/GenBank/DDBJ whole genome shotgun (WGS) entry which is preliminary data.</text>
</comment>
<organism evidence="5 6">
    <name type="scientific">Blepharisma stoltei</name>
    <dbReference type="NCBI Taxonomy" id="1481888"/>
    <lineage>
        <taxon>Eukaryota</taxon>
        <taxon>Sar</taxon>
        <taxon>Alveolata</taxon>
        <taxon>Ciliophora</taxon>
        <taxon>Postciliodesmatophora</taxon>
        <taxon>Heterotrichea</taxon>
        <taxon>Heterotrichida</taxon>
        <taxon>Blepharismidae</taxon>
        <taxon>Blepharisma</taxon>
    </lineage>
</organism>
<keyword evidence="3 4" id="KW-0501">Molybdenum cofactor biosynthesis</keyword>
<dbReference type="Pfam" id="PF02391">
    <property type="entry name" value="MoaE"/>
    <property type="match status" value="1"/>
</dbReference>
<comment type="subcellular location">
    <subcellularLocation>
        <location evidence="4">Cytoplasm</location>
    </subcellularLocation>
</comment>
<dbReference type="GO" id="GO:0030366">
    <property type="term" value="F:molybdopterin synthase activity"/>
    <property type="evidence" value="ECO:0007669"/>
    <property type="project" value="UniProtKB-UniRule"/>
</dbReference>
<dbReference type="InterPro" id="IPR036563">
    <property type="entry name" value="MoaE_sf"/>
</dbReference>
<reference evidence="5" key="1">
    <citation type="submission" date="2021-09" db="EMBL/GenBank/DDBJ databases">
        <authorList>
            <consortium name="AG Swart"/>
            <person name="Singh M."/>
            <person name="Singh A."/>
            <person name="Seah K."/>
            <person name="Emmerich C."/>
        </authorList>
    </citation>
    <scope>NUCLEOTIDE SEQUENCE</scope>
    <source>
        <strain evidence="5">ATCC30299</strain>
    </source>
</reference>
<dbReference type="EC" id="2.8.1.12" evidence="4"/>
<dbReference type="PANTHER" id="PTHR23404">
    <property type="entry name" value="MOLYBDOPTERIN SYNTHASE RELATED"/>
    <property type="match status" value="1"/>
</dbReference>
<proteinExistence type="inferred from homology"/>
<dbReference type="HAMAP" id="MF_03052">
    <property type="entry name" value="MOC2B"/>
    <property type="match status" value="1"/>
</dbReference>